<sequence>MYFPFRGKNLIHKLRRNLSNICLLNRRILDVLPIVSFDPRSPANLKGPKYRDLSDHTFLQEEADRIYEARLLAIVKRVHDANRQIAVARQFCFVEHWISEAQYSTLHSLLKPYKPRSATAALLDTSMADAEAQFTTPSNNLAPSSLSTSNPS</sequence>
<gene>
    <name evidence="1" type="primary">PARPA_14104.1 scaffold 47699</name>
</gene>
<reference evidence="1 2" key="1">
    <citation type="submission" date="2014-09" db="EMBL/GenBank/DDBJ databases">
        <authorList>
            <person name="Ellenberger Sabrina"/>
        </authorList>
    </citation>
    <scope>NUCLEOTIDE SEQUENCE [LARGE SCALE GENOMIC DNA]</scope>
    <source>
        <strain evidence="1 2">CBS 412.66</strain>
    </source>
</reference>
<evidence type="ECO:0000313" key="1">
    <source>
        <dbReference type="EMBL" id="CEP19787.1"/>
    </source>
</evidence>
<proteinExistence type="predicted"/>
<dbReference type="OrthoDB" id="2206543at2759"/>
<protein>
    <submittedName>
        <fullName evidence="1">Uncharacterized protein</fullName>
    </submittedName>
</protein>
<dbReference type="STRING" id="35722.A0A0B7NQQ0"/>
<organism evidence="1 2">
    <name type="scientific">Parasitella parasitica</name>
    <dbReference type="NCBI Taxonomy" id="35722"/>
    <lineage>
        <taxon>Eukaryota</taxon>
        <taxon>Fungi</taxon>
        <taxon>Fungi incertae sedis</taxon>
        <taxon>Mucoromycota</taxon>
        <taxon>Mucoromycotina</taxon>
        <taxon>Mucoromycetes</taxon>
        <taxon>Mucorales</taxon>
        <taxon>Mucorineae</taxon>
        <taxon>Mucoraceae</taxon>
        <taxon>Parasitella</taxon>
    </lineage>
</organism>
<dbReference type="AlphaFoldDB" id="A0A0B7NQQ0"/>
<dbReference type="EMBL" id="LN734077">
    <property type="protein sequence ID" value="CEP19787.1"/>
    <property type="molecule type" value="Genomic_DNA"/>
</dbReference>
<keyword evidence="2" id="KW-1185">Reference proteome</keyword>
<accession>A0A0B7NQQ0</accession>
<dbReference type="Proteomes" id="UP000054107">
    <property type="component" value="Unassembled WGS sequence"/>
</dbReference>
<name>A0A0B7NQQ0_9FUNG</name>
<evidence type="ECO:0000313" key="2">
    <source>
        <dbReference type="Proteomes" id="UP000054107"/>
    </source>
</evidence>